<feature type="domain" description="Solute-binding protein family 5" evidence="4">
    <location>
        <begin position="82"/>
        <end position="414"/>
    </location>
</feature>
<dbReference type="RefSeq" id="WP_272172894.1">
    <property type="nucleotide sequence ID" value="NZ_JAQOSL010000070.1"/>
</dbReference>
<dbReference type="InterPro" id="IPR030678">
    <property type="entry name" value="Peptide/Ni-bd"/>
</dbReference>
<dbReference type="InterPro" id="IPR039424">
    <property type="entry name" value="SBP_5"/>
</dbReference>
<evidence type="ECO:0000256" key="3">
    <source>
        <dbReference type="ARBA" id="ARBA00022729"/>
    </source>
</evidence>
<protein>
    <submittedName>
        <fullName evidence="5">ABC transporter substrate-binding protein</fullName>
    </submittedName>
</protein>
<gene>
    <name evidence="5" type="ORF">ACFQGO_36910</name>
</gene>
<keyword evidence="3" id="KW-0732">Signal</keyword>
<evidence type="ECO:0000313" key="5">
    <source>
        <dbReference type="EMBL" id="MFC5813028.1"/>
    </source>
</evidence>
<comment type="similarity">
    <text evidence="1">Belongs to the bacterial solute-binding protein 5 family.</text>
</comment>
<dbReference type="PANTHER" id="PTHR30290">
    <property type="entry name" value="PERIPLASMIC BINDING COMPONENT OF ABC TRANSPORTER"/>
    <property type="match status" value="1"/>
</dbReference>
<evidence type="ECO:0000313" key="6">
    <source>
        <dbReference type="Proteomes" id="UP001596112"/>
    </source>
</evidence>
<dbReference type="Proteomes" id="UP001596112">
    <property type="component" value="Unassembled WGS sequence"/>
</dbReference>
<evidence type="ECO:0000259" key="4">
    <source>
        <dbReference type="Pfam" id="PF00496"/>
    </source>
</evidence>
<dbReference type="PANTHER" id="PTHR30290:SF9">
    <property type="entry name" value="OLIGOPEPTIDE-BINDING PROTEIN APPA"/>
    <property type="match status" value="1"/>
</dbReference>
<sequence>MPPILRTRIFRGGVAVCGAAALTVALTSCGSSGTGGSSGADDLTITLPSAPTSLNPWSNRNGYEVMDAPYDTLIHYSSDGRLEPWLATSWKFTDPKTLELKLQEGVKFTDGTAFDAAAVKANFQYAIDNKSGSGDQTFLQNIGSMDVVDATTIDLHLKGPNPALPYDFSQYSGAMVSPKALTAPKSLDTAPVGTGPYVLDEKATRTGLSYVFKRNPDYWAKDKKAFPFDKVTYTIATDPTAATNAAKSAQTDTLMLNPGDKVPSFKTVTSDSGSSSGFTGIWVDTTGSNQKALADVRVRQAMNYAIDAKKVAAAVYPGSADPVPAVPVAKGNPGHSDQLASMYPYDVAKAKSLLAAAGYAKGFSIKMLSLPVGDQYAQAVAGYLKAVGITVKVENHSTDLVQQLQSGTFPVGLLLQRLTGDPGQDFGGLFTSNAFFNVKKTSDPKIDSLLQEAAKTTDATARNGVYQKLALHAAEQAWFLGALELKTVTAYNPKTLSVSPPPRGQIHLYAYQLPS</sequence>
<dbReference type="Gene3D" id="3.10.105.10">
    <property type="entry name" value="Dipeptide-binding Protein, Domain 3"/>
    <property type="match status" value="1"/>
</dbReference>
<evidence type="ECO:0000256" key="2">
    <source>
        <dbReference type="ARBA" id="ARBA00022448"/>
    </source>
</evidence>
<dbReference type="Pfam" id="PF00496">
    <property type="entry name" value="SBP_bac_5"/>
    <property type="match status" value="1"/>
</dbReference>
<proteinExistence type="inferred from homology"/>
<dbReference type="EMBL" id="JBHSNZ010000049">
    <property type="protein sequence ID" value="MFC5813028.1"/>
    <property type="molecule type" value="Genomic_DNA"/>
</dbReference>
<accession>A0ABW1BIL2</accession>
<keyword evidence="2" id="KW-0813">Transport</keyword>
<reference evidence="6" key="1">
    <citation type="journal article" date="2019" name="Int. J. Syst. Evol. Microbiol.">
        <title>The Global Catalogue of Microorganisms (GCM) 10K type strain sequencing project: providing services to taxonomists for standard genome sequencing and annotation.</title>
        <authorList>
            <consortium name="The Broad Institute Genomics Platform"/>
            <consortium name="The Broad Institute Genome Sequencing Center for Infectious Disease"/>
            <person name="Wu L."/>
            <person name="Ma J."/>
        </authorList>
    </citation>
    <scope>NUCLEOTIDE SEQUENCE [LARGE SCALE GENOMIC DNA]</scope>
    <source>
        <strain evidence="6">JCM 9918</strain>
    </source>
</reference>
<evidence type="ECO:0000256" key="1">
    <source>
        <dbReference type="ARBA" id="ARBA00005695"/>
    </source>
</evidence>
<dbReference type="PROSITE" id="PS51257">
    <property type="entry name" value="PROKAR_LIPOPROTEIN"/>
    <property type="match status" value="1"/>
</dbReference>
<dbReference type="PIRSF" id="PIRSF002741">
    <property type="entry name" value="MppA"/>
    <property type="match status" value="1"/>
</dbReference>
<dbReference type="SUPFAM" id="SSF53850">
    <property type="entry name" value="Periplasmic binding protein-like II"/>
    <property type="match status" value="1"/>
</dbReference>
<dbReference type="InterPro" id="IPR000914">
    <property type="entry name" value="SBP_5_dom"/>
</dbReference>
<name>A0ABW1BIL2_9ACTN</name>
<comment type="caution">
    <text evidence="5">The sequence shown here is derived from an EMBL/GenBank/DDBJ whole genome shotgun (WGS) entry which is preliminary data.</text>
</comment>
<organism evidence="5 6">
    <name type="scientific">Streptomyces heilongjiangensis</name>
    <dbReference type="NCBI Taxonomy" id="945052"/>
    <lineage>
        <taxon>Bacteria</taxon>
        <taxon>Bacillati</taxon>
        <taxon>Actinomycetota</taxon>
        <taxon>Actinomycetes</taxon>
        <taxon>Kitasatosporales</taxon>
        <taxon>Streptomycetaceae</taxon>
        <taxon>Streptomyces</taxon>
    </lineage>
</organism>
<dbReference type="Gene3D" id="3.40.190.10">
    <property type="entry name" value="Periplasmic binding protein-like II"/>
    <property type="match status" value="1"/>
</dbReference>
<keyword evidence="6" id="KW-1185">Reference proteome</keyword>